<dbReference type="EMBL" id="JBHTMP010000059">
    <property type="protein sequence ID" value="MFD1324849.1"/>
    <property type="molecule type" value="Genomic_DNA"/>
</dbReference>
<evidence type="ECO:0000313" key="3">
    <source>
        <dbReference type="EMBL" id="MFD1324849.1"/>
    </source>
</evidence>
<dbReference type="RefSeq" id="WP_377576149.1">
    <property type="nucleotide sequence ID" value="NZ_JBHTMP010000059.1"/>
</dbReference>
<organism evidence="3 4">
    <name type="scientific">Micromonospora sonneratiae</name>
    <dbReference type="NCBI Taxonomy" id="1184706"/>
    <lineage>
        <taxon>Bacteria</taxon>
        <taxon>Bacillati</taxon>
        <taxon>Actinomycetota</taxon>
        <taxon>Actinomycetes</taxon>
        <taxon>Micromonosporales</taxon>
        <taxon>Micromonosporaceae</taxon>
        <taxon>Micromonospora</taxon>
    </lineage>
</organism>
<dbReference type="SMART" id="SM00458">
    <property type="entry name" value="RICIN"/>
    <property type="match status" value="1"/>
</dbReference>
<gene>
    <name evidence="3" type="ORF">ACFQ4H_27565</name>
</gene>
<dbReference type="Proteomes" id="UP001597260">
    <property type="component" value="Unassembled WGS sequence"/>
</dbReference>
<dbReference type="InterPro" id="IPR000772">
    <property type="entry name" value="Ricin_B_lectin"/>
</dbReference>
<keyword evidence="1" id="KW-0732">Signal</keyword>
<accession>A0ABW3YKC6</accession>
<evidence type="ECO:0000256" key="1">
    <source>
        <dbReference type="SAM" id="SignalP"/>
    </source>
</evidence>
<evidence type="ECO:0000259" key="2">
    <source>
        <dbReference type="SMART" id="SM00458"/>
    </source>
</evidence>
<sequence length="174" mass="19121">MQLTRSVRRTATAAVLGLGVAVWPAQSASALAPNYEFVAGNSGKCMDVAGGSTSNGARLQQYVCNGTSAQLFRTEPVGNGYYRIVNLASQKCLDVKDVSFADYAPVQQYTCHSGYNQHWEFRLMAGTFDWYQIIARHSDKCLTVASSSLEDRAPLVQETCGPLGTYNQNWQLRH</sequence>
<dbReference type="Pfam" id="PF14200">
    <property type="entry name" value="RicinB_lectin_2"/>
    <property type="match status" value="2"/>
</dbReference>
<dbReference type="Gene3D" id="2.80.10.50">
    <property type="match status" value="2"/>
</dbReference>
<proteinExistence type="predicted"/>
<reference evidence="4" key="1">
    <citation type="journal article" date="2019" name="Int. J. Syst. Evol. Microbiol.">
        <title>The Global Catalogue of Microorganisms (GCM) 10K type strain sequencing project: providing services to taxonomists for standard genome sequencing and annotation.</title>
        <authorList>
            <consortium name="The Broad Institute Genomics Platform"/>
            <consortium name="The Broad Institute Genome Sequencing Center for Infectious Disease"/>
            <person name="Wu L."/>
            <person name="Ma J."/>
        </authorList>
    </citation>
    <scope>NUCLEOTIDE SEQUENCE [LARGE SCALE GENOMIC DNA]</scope>
    <source>
        <strain evidence="4">JCM 31037</strain>
    </source>
</reference>
<keyword evidence="4" id="KW-1185">Reference proteome</keyword>
<feature type="chain" id="PRO_5045300282" evidence="1">
    <location>
        <begin position="28"/>
        <end position="174"/>
    </location>
</feature>
<dbReference type="PROSITE" id="PS50231">
    <property type="entry name" value="RICIN_B_LECTIN"/>
    <property type="match status" value="1"/>
</dbReference>
<protein>
    <submittedName>
        <fullName evidence="3">RICIN domain-containing protein</fullName>
    </submittedName>
</protein>
<feature type="domain" description="Ricin B lectin" evidence="2">
    <location>
        <begin position="33"/>
        <end position="173"/>
    </location>
</feature>
<dbReference type="CDD" id="cd00161">
    <property type="entry name" value="beta-trefoil_Ricin-like"/>
    <property type="match status" value="1"/>
</dbReference>
<comment type="caution">
    <text evidence="3">The sequence shown here is derived from an EMBL/GenBank/DDBJ whole genome shotgun (WGS) entry which is preliminary data.</text>
</comment>
<dbReference type="SUPFAM" id="SSF50370">
    <property type="entry name" value="Ricin B-like lectins"/>
    <property type="match status" value="1"/>
</dbReference>
<dbReference type="InterPro" id="IPR035992">
    <property type="entry name" value="Ricin_B-like_lectins"/>
</dbReference>
<name>A0ABW3YKC6_9ACTN</name>
<evidence type="ECO:0000313" key="4">
    <source>
        <dbReference type="Proteomes" id="UP001597260"/>
    </source>
</evidence>
<feature type="signal peptide" evidence="1">
    <location>
        <begin position="1"/>
        <end position="27"/>
    </location>
</feature>